<name>A0ABR7IZP4_9FLAO</name>
<dbReference type="Proteomes" id="UP000605990">
    <property type="component" value="Unassembled WGS sequence"/>
</dbReference>
<evidence type="ECO:0000313" key="2">
    <source>
        <dbReference type="EMBL" id="MBC5835266.1"/>
    </source>
</evidence>
<evidence type="ECO:0000259" key="1">
    <source>
        <dbReference type="Pfam" id="PF07484"/>
    </source>
</evidence>
<protein>
    <submittedName>
        <fullName evidence="2">Phage tail protein</fullName>
    </submittedName>
</protein>
<proteinExistence type="predicted"/>
<sequence length="185" mass="19174">MSTEPFIGEIKILAFDWAPRNHLLCAGQLLAINTNTALFSLLGTFYGGNGTTTFGIPDLRGRMAVGQGSGPGLSPTSMGEKAGATNVTIQSMNMPAHSHTLNAMQVKLKASSANADESAADGNFPAIASSSIYSGNGATANTFTGGVQVSGTTDISGSNMPLEIMNPYLVMNYSIAIYGIFPSRN</sequence>
<dbReference type="Pfam" id="PF07484">
    <property type="entry name" value="Collar"/>
    <property type="match status" value="1"/>
</dbReference>
<comment type="caution">
    <text evidence="2">The sequence shown here is derived from an EMBL/GenBank/DDBJ whole genome shotgun (WGS) entry which is preliminary data.</text>
</comment>
<feature type="domain" description="Phage tail collar" evidence="1">
    <location>
        <begin position="8"/>
        <end position="63"/>
    </location>
</feature>
<dbReference type="InterPro" id="IPR037053">
    <property type="entry name" value="Phage_tail_collar_dom_sf"/>
</dbReference>
<dbReference type="RefSeq" id="WP_166125623.1">
    <property type="nucleotide sequence ID" value="NZ_JAANOQ010000002.1"/>
</dbReference>
<dbReference type="SUPFAM" id="SSF88874">
    <property type="entry name" value="Receptor-binding domain of short tail fibre protein gp12"/>
    <property type="match status" value="1"/>
</dbReference>
<keyword evidence="3" id="KW-1185">Reference proteome</keyword>
<evidence type="ECO:0000313" key="3">
    <source>
        <dbReference type="Proteomes" id="UP000605990"/>
    </source>
</evidence>
<dbReference type="Gene3D" id="3.90.1340.10">
    <property type="entry name" value="Phage tail collar domain"/>
    <property type="match status" value="1"/>
</dbReference>
<dbReference type="EMBL" id="JACRUN010000006">
    <property type="protein sequence ID" value="MBC5835266.1"/>
    <property type="molecule type" value="Genomic_DNA"/>
</dbReference>
<organism evidence="2 3">
    <name type="scientific">Flavobacterium bernardetii</name>
    <dbReference type="NCBI Taxonomy" id="2813823"/>
    <lineage>
        <taxon>Bacteria</taxon>
        <taxon>Pseudomonadati</taxon>
        <taxon>Bacteroidota</taxon>
        <taxon>Flavobacteriia</taxon>
        <taxon>Flavobacteriales</taxon>
        <taxon>Flavobacteriaceae</taxon>
        <taxon>Flavobacterium</taxon>
    </lineage>
</organism>
<accession>A0ABR7IZP4</accession>
<dbReference type="InterPro" id="IPR011083">
    <property type="entry name" value="Phage_tail_collar_dom"/>
</dbReference>
<reference evidence="2 3" key="1">
    <citation type="submission" date="2020-08" db="EMBL/GenBank/DDBJ databases">
        <title>Description of novel Flavobacterium F-408 isolate.</title>
        <authorList>
            <person name="Saticioglu I.B."/>
            <person name="Duman M."/>
            <person name="Altun S."/>
        </authorList>
    </citation>
    <scope>NUCLEOTIDE SEQUENCE [LARGE SCALE GENOMIC DNA]</scope>
    <source>
        <strain evidence="2 3">F-408</strain>
    </source>
</reference>
<gene>
    <name evidence="2" type="ORF">H8R27_10245</name>
</gene>